<keyword evidence="3" id="KW-1185">Reference proteome</keyword>
<feature type="compositionally biased region" description="Basic and acidic residues" evidence="1">
    <location>
        <begin position="52"/>
        <end position="61"/>
    </location>
</feature>
<organism evidence="2 3">
    <name type="scientific">Caerostris darwini</name>
    <dbReference type="NCBI Taxonomy" id="1538125"/>
    <lineage>
        <taxon>Eukaryota</taxon>
        <taxon>Metazoa</taxon>
        <taxon>Ecdysozoa</taxon>
        <taxon>Arthropoda</taxon>
        <taxon>Chelicerata</taxon>
        <taxon>Arachnida</taxon>
        <taxon>Araneae</taxon>
        <taxon>Araneomorphae</taxon>
        <taxon>Entelegynae</taxon>
        <taxon>Araneoidea</taxon>
        <taxon>Araneidae</taxon>
        <taxon>Caerostris</taxon>
    </lineage>
</organism>
<feature type="region of interest" description="Disordered" evidence="1">
    <location>
        <begin position="1"/>
        <end position="113"/>
    </location>
</feature>
<dbReference type="AlphaFoldDB" id="A0AAV4SBJ1"/>
<dbReference type="EMBL" id="BPLQ01007426">
    <property type="protein sequence ID" value="GIY30026.1"/>
    <property type="molecule type" value="Genomic_DNA"/>
</dbReference>
<feature type="compositionally biased region" description="Basic and acidic residues" evidence="1">
    <location>
        <begin position="92"/>
        <end position="113"/>
    </location>
</feature>
<protein>
    <submittedName>
        <fullName evidence="2">Uncharacterized protein</fullName>
    </submittedName>
</protein>
<gene>
    <name evidence="2" type="ORF">CDAR_445131</name>
</gene>
<reference evidence="2 3" key="1">
    <citation type="submission" date="2021-06" db="EMBL/GenBank/DDBJ databases">
        <title>Caerostris darwini draft genome.</title>
        <authorList>
            <person name="Kono N."/>
            <person name="Arakawa K."/>
        </authorList>
    </citation>
    <scope>NUCLEOTIDE SEQUENCE [LARGE SCALE GENOMIC DNA]</scope>
</reference>
<name>A0AAV4SBJ1_9ARAC</name>
<evidence type="ECO:0000256" key="1">
    <source>
        <dbReference type="SAM" id="MobiDB-lite"/>
    </source>
</evidence>
<comment type="caution">
    <text evidence="2">The sequence shown here is derived from an EMBL/GenBank/DDBJ whole genome shotgun (WGS) entry which is preliminary data.</text>
</comment>
<feature type="compositionally biased region" description="Basic and acidic residues" evidence="1">
    <location>
        <begin position="14"/>
        <end position="34"/>
    </location>
</feature>
<evidence type="ECO:0000313" key="3">
    <source>
        <dbReference type="Proteomes" id="UP001054837"/>
    </source>
</evidence>
<evidence type="ECO:0000313" key="2">
    <source>
        <dbReference type="EMBL" id="GIY30026.1"/>
    </source>
</evidence>
<sequence>MEEAAGLSFPPSLQRERSARKEKRREGFWRRDARDEDDIPETTPTSSLDSGPTDRETDDGRLLPSQPPQAISFFFPIILVTPSPESPRGLWRGRDPEEKRGRGRKVEEEFPPR</sequence>
<dbReference type="Proteomes" id="UP001054837">
    <property type="component" value="Unassembled WGS sequence"/>
</dbReference>
<proteinExistence type="predicted"/>
<accession>A0AAV4SBJ1</accession>